<dbReference type="AlphaFoldDB" id="A0A6C0K8P7"/>
<dbReference type="EMBL" id="MN740840">
    <property type="protein sequence ID" value="QHU14435.1"/>
    <property type="molecule type" value="Genomic_DNA"/>
</dbReference>
<accession>A0A6C0K8P7</accession>
<name>A0A6C0K8P7_9ZZZZ</name>
<reference evidence="1" key="1">
    <citation type="journal article" date="2020" name="Nature">
        <title>Giant virus diversity and host interactions through global metagenomics.</title>
        <authorList>
            <person name="Schulz F."/>
            <person name="Roux S."/>
            <person name="Paez-Espino D."/>
            <person name="Jungbluth S."/>
            <person name="Walsh D.A."/>
            <person name="Denef V.J."/>
            <person name="McMahon K.D."/>
            <person name="Konstantinidis K.T."/>
            <person name="Eloe-Fadrosh E.A."/>
            <person name="Kyrpides N.C."/>
            <person name="Woyke T."/>
        </authorList>
    </citation>
    <scope>NUCLEOTIDE SEQUENCE</scope>
    <source>
        <strain evidence="1">GVMAG-S-1102113-118</strain>
    </source>
</reference>
<evidence type="ECO:0000313" key="1">
    <source>
        <dbReference type="EMBL" id="QHU14435.1"/>
    </source>
</evidence>
<proteinExistence type="predicted"/>
<organism evidence="1">
    <name type="scientific">viral metagenome</name>
    <dbReference type="NCBI Taxonomy" id="1070528"/>
    <lineage>
        <taxon>unclassified sequences</taxon>
        <taxon>metagenomes</taxon>
        <taxon>organismal metagenomes</taxon>
    </lineage>
</organism>
<sequence>MNTIIRDFSDFSANVDFFRVGVPVVGSSKKTLPLENPAEIQTARLCLVEDVDLTDETVRNSYLKVSPDSACEEFKAWSVCFDDWVIDEIVAASEQLWGKQLSEEAVRELYRPTVSIKNNLKVYWPRRKSGKIKVRNVGKNNTEIAVPDGLSQGTQIVSILRCRHINIYKSQIWPQWEMQTFVIKDPRKVKAHNCIIDDDTDSDGSYYGDN</sequence>
<protein>
    <submittedName>
        <fullName evidence="1">Uncharacterized protein</fullName>
    </submittedName>
</protein>